<dbReference type="Pfam" id="PF21534">
    <property type="entry name" value="Rost"/>
    <property type="match status" value="1"/>
</dbReference>
<feature type="transmembrane region" description="Helical" evidence="1">
    <location>
        <begin position="276"/>
        <end position="297"/>
    </location>
</feature>
<dbReference type="PANTHER" id="PTHR12242">
    <property type="entry name" value="OS02G0130600 PROTEIN-RELATED"/>
    <property type="match status" value="1"/>
</dbReference>
<sequence length="323" mass="36903">MVIEEFEPSNLFLRHPDRSVFHSSAWSQRFLIPFLVYRITMALFTLFILIYSFGDYIVTDYGADWFFIYATNWTFIIQTVYYNMAAVVTALACFNIGTRPDEIANSVRRRRELTTSQRTTTFLLGENGNLADMESDSEEEDNLKVEVSGAPPDDLLWYHKTMWVLYNVMAPIALLITFSRSLAMGLHKSLQWIASDLDPMTDILHHLCNGGIVLVDIFVSGTPTRILHVIHPFAYSCVYNAFLVIYWVSGGFGITGTRWVYPMIDFSDDRWRPSVVFVYAGLFVVVPVFHLLVFGLYKLRCAIVRCVFGTAPEASKGTRLLSE</sequence>
<evidence type="ECO:0000256" key="1">
    <source>
        <dbReference type="SAM" id="Phobius"/>
    </source>
</evidence>
<feature type="transmembrane region" description="Helical" evidence="1">
    <location>
        <begin position="73"/>
        <end position="94"/>
    </location>
</feature>
<dbReference type="GO" id="GO:0016020">
    <property type="term" value="C:membrane"/>
    <property type="evidence" value="ECO:0000318"/>
    <property type="project" value="GO_Central"/>
</dbReference>
<feature type="transmembrane region" description="Helical" evidence="1">
    <location>
        <begin position="233"/>
        <end position="256"/>
    </location>
</feature>
<protein>
    <submittedName>
        <fullName evidence="3">Protein rolling stone-like isoform X1</fullName>
    </submittedName>
</protein>
<organism evidence="2 3">
    <name type="scientific">Branchiostoma floridae</name>
    <name type="common">Florida lancelet</name>
    <name type="synonym">Amphioxus</name>
    <dbReference type="NCBI Taxonomy" id="7739"/>
    <lineage>
        <taxon>Eukaryota</taxon>
        <taxon>Metazoa</taxon>
        <taxon>Chordata</taxon>
        <taxon>Cephalochordata</taxon>
        <taxon>Leptocardii</taxon>
        <taxon>Amphioxiformes</taxon>
        <taxon>Branchiostomatidae</taxon>
        <taxon>Branchiostoma</taxon>
    </lineage>
</organism>
<keyword evidence="1" id="KW-0812">Transmembrane</keyword>
<dbReference type="RefSeq" id="XP_035659162.1">
    <property type="nucleotide sequence ID" value="XM_035803269.1"/>
</dbReference>
<feature type="transmembrane region" description="Helical" evidence="1">
    <location>
        <begin position="30"/>
        <end position="53"/>
    </location>
</feature>
<reference evidence="2" key="1">
    <citation type="journal article" date="2020" name="Nat. Ecol. Evol.">
        <title>Deeply conserved synteny resolves early events in vertebrate evolution.</title>
        <authorList>
            <person name="Simakov O."/>
            <person name="Marletaz F."/>
            <person name="Yue J.X."/>
            <person name="O'Connell B."/>
            <person name="Jenkins J."/>
            <person name="Brandt A."/>
            <person name="Calef R."/>
            <person name="Tung C.H."/>
            <person name="Huang T.K."/>
            <person name="Schmutz J."/>
            <person name="Satoh N."/>
            <person name="Yu J.K."/>
            <person name="Putnam N.H."/>
            <person name="Green R.E."/>
            <person name="Rokhsar D.S."/>
        </authorList>
    </citation>
    <scope>NUCLEOTIDE SEQUENCE [LARGE SCALE GENOMIC DNA]</scope>
    <source>
        <strain evidence="2">S238N-H82</strain>
    </source>
</reference>
<dbReference type="InterPro" id="IPR049352">
    <property type="entry name" value="Rost"/>
</dbReference>
<proteinExistence type="predicted"/>
<dbReference type="KEGG" id="bfo:118404234"/>
<keyword evidence="2" id="KW-1185">Reference proteome</keyword>
<dbReference type="Proteomes" id="UP000001554">
    <property type="component" value="Chromosome 17"/>
</dbReference>
<dbReference type="AlphaFoldDB" id="A0A9J7HKZ5"/>
<dbReference type="OrthoDB" id="419711at2759"/>
<name>A0A9J7HKZ5_BRAFL</name>
<keyword evidence="1" id="KW-1133">Transmembrane helix</keyword>
<accession>A0A9J7HKZ5</accession>
<dbReference type="PANTHER" id="PTHR12242:SF45">
    <property type="entry name" value="MARVEL DOMAIN-CONTAINING PROTEIN"/>
    <property type="match status" value="1"/>
</dbReference>
<gene>
    <name evidence="3" type="primary">LOC118404234</name>
</gene>
<keyword evidence="1" id="KW-0472">Membrane</keyword>
<feature type="transmembrane region" description="Helical" evidence="1">
    <location>
        <begin position="163"/>
        <end position="183"/>
    </location>
</feature>
<evidence type="ECO:0000313" key="3">
    <source>
        <dbReference type="RefSeq" id="XP_035659162.1"/>
    </source>
</evidence>
<reference evidence="3" key="2">
    <citation type="submission" date="2025-08" db="UniProtKB">
        <authorList>
            <consortium name="RefSeq"/>
        </authorList>
    </citation>
    <scope>IDENTIFICATION</scope>
    <source>
        <strain evidence="3">S238N-H82</strain>
        <tissue evidence="3">Testes</tissue>
    </source>
</reference>
<evidence type="ECO:0000313" key="2">
    <source>
        <dbReference type="Proteomes" id="UP000001554"/>
    </source>
</evidence>
<dbReference type="GeneID" id="118404234"/>